<dbReference type="RefSeq" id="WP_288200267.1">
    <property type="nucleotide sequence ID" value="NZ_LT608334.1"/>
</dbReference>
<dbReference type="GO" id="GO:0016020">
    <property type="term" value="C:membrane"/>
    <property type="evidence" value="ECO:0007669"/>
    <property type="project" value="TreeGrafter"/>
</dbReference>
<sequence length="327" mass="36176">MDRRIVALDGLRGAAILYVMLGHFGPEWLHAAGSFGVTVFFALSGRLMADVLFIGNMDWREFAVRRLARLYPALLFFLACMVILSGGLGRTDLLADWWCYPIFAVNLVVTLAARFPPFDHLWSVSLEVQAYAMLALIAVCFSGRRRLVALLAGALFGLANGLVRTYIGHQNPFMVYWRPDVGTAVIFGAAFLRLMLQRVRVPSWTIPIAFGTANGLMLVTTEPWASATVNGVLLAFVAATAERSAFPVRQLFESRPLVFLGTISYSLYIWQQLFKYAYEGGFPLFGAVILSIVVAIFSYYRVELPGKSAILSIWRRRSVAGAPGQDG</sequence>
<feature type="domain" description="Acyltransferase 3" evidence="2">
    <location>
        <begin position="6"/>
        <end position="296"/>
    </location>
</feature>
<dbReference type="GO" id="GO:0016747">
    <property type="term" value="F:acyltransferase activity, transferring groups other than amino-acyl groups"/>
    <property type="evidence" value="ECO:0007669"/>
    <property type="project" value="InterPro"/>
</dbReference>
<dbReference type="InterPro" id="IPR050879">
    <property type="entry name" value="Acyltransferase_3"/>
</dbReference>
<feature type="transmembrane region" description="Helical" evidence="1">
    <location>
        <begin position="121"/>
        <end position="141"/>
    </location>
</feature>
<keyword evidence="1" id="KW-0472">Membrane</keyword>
<proteinExistence type="predicted"/>
<dbReference type="InterPro" id="IPR002656">
    <property type="entry name" value="Acyl_transf_3_dom"/>
</dbReference>
<feature type="transmembrane region" description="Helical" evidence="1">
    <location>
        <begin position="148"/>
        <end position="167"/>
    </location>
</feature>
<accession>A0A212LA42</accession>
<evidence type="ECO:0000313" key="3">
    <source>
        <dbReference type="EMBL" id="SCM74378.1"/>
    </source>
</evidence>
<dbReference type="AlphaFoldDB" id="A0A212LA42"/>
<evidence type="ECO:0000259" key="2">
    <source>
        <dbReference type="Pfam" id="PF01757"/>
    </source>
</evidence>
<feature type="transmembrane region" description="Helical" evidence="1">
    <location>
        <begin position="70"/>
        <end position="88"/>
    </location>
</feature>
<name>A0A212LA42_9HYPH</name>
<feature type="transmembrane region" description="Helical" evidence="1">
    <location>
        <begin position="28"/>
        <end position="49"/>
    </location>
</feature>
<dbReference type="GO" id="GO:0009103">
    <property type="term" value="P:lipopolysaccharide biosynthetic process"/>
    <property type="evidence" value="ECO:0007669"/>
    <property type="project" value="TreeGrafter"/>
</dbReference>
<evidence type="ECO:0000256" key="1">
    <source>
        <dbReference type="SAM" id="Phobius"/>
    </source>
</evidence>
<keyword evidence="3" id="KW-0808">Transferase</keyword>
<organism evidence="3">
    <name type="scientific">uncultured Pleomorphomonas sp</name>
    <dbReference type="NCBI Taxonomy" id="442121"/>
    <lineage>
        <taxon>Bacteria</taxon>
        <taxon>Pseudomonadati</taxon>
        <taxon>Pseudomonadota</taxon>
        <taxon>Alphaproteobacteria</taxon>
        <taxon>Hyphomicrobiales</taxon>
        <taxon>Pleomorphomonadaceae</taxon>
        <taxon>Pleomorphomonas</taxon>
        <taxon>environmental samples</taxon>
    </lineage>
</organism>
<feature type="transmembrane region" description="Helical" evidence="1">
    <location>
        <begin position="257"/>
        <end position="274"/>
    </location>
</feature>
<protein>
    <submittedName>
        <fullName evidence="3">Putative acyltransferase</fullName>
    </submittedName>
</protein>
<feature type="transmembrane region" description="Helical" evidence="1">
    <location>
        <begin position="280"/>
        <end position="300"/>
    </location>
</feature>
<gene>
    <name evidence="3" type="ORF">KL86PLE_130195</name>
</gene>
<dbReference type="EMBL" id="FMJD01000005">
    <property type="protein sequence ID" value="SCM74378.1"/>
    <property type="molecule type" value="Genomic_DNA"/>
</dbReference>
<keyword evidence="1" id="KW-1133">Transmembrane helix</keyword>
<reference evidence="3" key="1">
    <citation type="submission" date="2016-08" db="EMBL/GenBank/DDBJ databases">
        <authorList>
            <person name="Seilhamer J.J."/>
        </authorList>
    </citation>
    <scope>NUCLEOTIDE SEQUENCE</scope>
    <source>
        <strain evidence="3">86</strain>
    </source>
</reference>
<dbReference type="PANTHER" id="PTHR23028:SF53">
    <property type="entry name" value="ACYL_TRANSF_3 DOMAIN-CONTAINING PROTEIN"/>
    <property type="match status" value="1"/>
</dbReference>
<dbReference type="Pfam" id="PF01757">
    <property type="entry name" value="Acyl_transf_3"/>
    <property type="match status" value="1"/>
</dbReference>
<feature type="transmembrane region" description="Helical" evidence="1">
    <location>
        <begin position="173"/>
        <end position="192"/>
    </location>
</feature>
<dbReference type="PANTHER" id="PTHR23028">
    <property type="entry name" value="ACETYLTRANSFERASE"/>
    <property type="match status" value="1"/>
</dbReference>
<keyword evidence="3" id="KW-0012">Acyltransferase</keyword>
<keyword evidence="1" id="KW-0812">Transmembrane</keyword>